<name>A0ABZ0IMN7_9BACT</name>
<dbReference type="EMBL" id="CP136051">
    <property type="protein sequence ID" value="WOK04837.1"/>
    <property type="molecule type" value="Genomic_DNA"/>
</dbReference>
<keyword evidence="2" id="KW-0238">DNA-binding</keyword>
<dbReference type="PROSITE" id="PS01124">
    <property type="entry name" value="HTH_ARAC_FAMILY_2"/>
    <property type="match status" value="1"/>
</dbReference>
<proteinExistence type="predicted"/>
<evidence type="ECO:0000313" key="7">
    <source>
        <dbReference type="EMBL" id="WOK04837.1"/>
    </source>
</evidence>
<feature type="transmembrane region" description="Helical" evidence="5">
    <location>
        <begin position="133"/>
        <end position="154"/>
    </location>
</feature>
<dbReference type="InterPro" id="IPR011990">
    <property type="entry name" value="TPR-like_helical_dom_sf"/>
</dbReference>
<dbReference type="SMART" id="SM00342">
    <property type="entry name" value="HTH_ARAC"/>
    <property type="match status" value="1"/>
</dbReference>
<dbReference type="Gene3D" id="1.25.40.10">
    <property type="entry name" value="Tetratricopeptide repeat domain"/>
    <property type="match status" value="2"/>
</dbReference>
<accession>A0ABZ0IMN7</accession>
<dbReference type="PROSITE" id="PS50005">
    <property type="entry name" value="TPR"/>
    <property type="match status" value="1"/>
</dbReference>
<dbReference type="Proteomes" id="UP001302349">
    <property type="component" value="Chromosome"/>
</dbReference>
<dbReference type="Pfam" id="PF13181">
    <property type="entry name" value="TPR_8"/>
    <property type="match status" value="1"/>
</dbReference>
<feature type="repeat" description="TPR" evidence="4">
    <location>
        <begin position="390"/>
        <end position="423"/>
    </location>
</feature>
<dbReference type="InterPro" id="IPR018062">
    <property type="entry name" value="HTH_AraC-typ_CS"/>
</dbReference>
<keyword evidence="1" id="KW-0805">Transcription regulation</keyword>
<keyword evidence="3" id="KW-0804">Transcription</keyword>
<dbReference type="SUPFAM" id="SSF48452">
    <property type="entry name" value="TPR-like"/>
    <property type="match status" value="1"/>
</dbReference>
<evidence type="ECO:0000256" key="3">
    <source>
        <dbReference type="ARBA" id="ARBA00023163"/>
    </source>
</evidence>
<keyword evidence="8" id="KW-1185">Reference proteome</keyword>
<reference evidence="7 8" key="1">
    <citation type="journal article" date="2023" name="Microbiol. Resour. Announc.">
        <title>Complete Genome Sequence of Imperialibacter roseus strain P4T.</title>
        <authorList>
            <person name="Tizabi D.R."/>
            <person name="Bachvaroff T."/>
            <person name="Hill R.T."/>
        </authorList>
    </citation>
    <scope>NUCLEOTIDE SEQUENCE [LARGE SCALE GENOMIC DNA]</scope>
    <source>
        <strain evidence="7 8">P4T</strain>
    </source>
</reference>
<evidence type="ECO:0000256" key="2">
    <source>
        <dbReference type="ARBA" id="ARBA00023125"/>
    </source>
</evidence>
<evidence type="ECO:0000256" key="5">
    <source>
        <dbReference type="SAM" id="Phobius"/>
    </source>
</evidence>
<dbReference type="Pfam" id="PF12833">
    <property type="entry name" value="HTH_18"/>
    <property type="match status" value="1"/>
</dbReference>
<dbReference type="Gene3D" id="1.10.10.60">
    <property type="entry name" value="Homeodomain-like"/>
    <property type="match status" value="1"/>
</dbReference>
<protein>
    <submittedName>
        <fullName evidence="7">Helix-turn-helix domain-containing protein</fullName>
    </submittedName>
</protein>
<dbReference type="InterPro" id="IPR009057">
    <property type="entry name" value="Homeodomain-like_sf"/>
</dbReference>
<organism evidence="7 8">
    <name type="scientific">Imperialibacter roseus</name>
    <dbReference type="NCBI Taxonomy" id="1324217"/>
    <lineage>
        <taxon>Bacteria</taxon>
        <taxon>Pseudomonadati</taxon>
        <taxon>Bacteroidota</taxon>
        <taxon>Cytophagia</taxon>
        <taxon>Cytophagales</taxon>
        <taxon>Flammeovirgaceae</taxon>
        <taxon>Imperialibacter</taxon>
    </lineage>
</organism>
<keyword evidence="5" id="KW-0812">Transmembrane</keyword>
<dbReference type="SMART" id="SM00028">
    <property type="entry name" value="TPR"/>
    <property type="match status" value="4"/>
</dbReference>
<evidence type="ECO:0000256" key="4">
    <source>
        <dbReference type="PROSITE-ProRule" id="PRU00339"/>
    </source>
</evidence>
<dbReference type="Gene3D" id="3.40.50.10070">
    <property type="entry name" value="TolB, N-terminal domain"/>
    <property type="match status" value="1"/>
</dbReference>
<dbReference type="InterPro" id="IPR019734">
    <property type="entry name" value="TPR_rpt"/>
</dbReference>
<evidence type="ECO:0000313" key="8">
    <source>
        <dbReference type="Proteomes" id="UP001302349"/>
    </source>
</evidence>
<evidence type="ECO:0000256" key="1">
    <source>
        <dbReference type="ARBA" id="ARBA00023015"/>
    </source>
</evidence>
<dbReference type="SUPFAM" id="SSF46689">
    <property type="entry name" value="Homeodomain-like"/>
    <property type="match status" value="1"/>
</dbReference>
<feature type="domain" description="HTH araC/xylS-type" evidence="6">
    <location>
        <begin position="17"/>
        <end position="116"/>
    </location>
</feature>
<keyword evidence="4" id="KW-0802">TPR repeat</keyword>
<gene>
    <name evidence="7" type="ORF">RT717_17275</name>
</gene>
<sequence length="694" mass="79635">MENQTSAGNPAENDFLNQLTEIIGDNLSDENFGVSELASEVNMSRSNLLRKINKLTKLSASQFIRQERLKKGMELLRQTSMNVSEVSYKVGFGSTSYFIKCFREYYGYPPGEVGKREHHEPVSSAVVEKRKSLLVPALAVGTLLVIGALALWFFNQPQAPEAALAPLDKSIAVLPFKNESNDSTNVYLINGLMESTLTNLQKMRDVRVISRTSSEKYRNTSKSIPEMAKELNVSYFVEGSGQKIGDKILLNIQLIEAATDRHLWAKQYRREAKDIFELQEEVAKNIAEEIQVFITPEEEERIGKRPTESLAAYDFYLKGTELFYQSTGESLRASIPYYKNAIDIDDQFALAYADLTMVYFYLDIYRSDKQYKEEISQASEKAFATDPTLAESLVAKALAYIYEGKNEQAVPYLEKALEYNPNSGVVLHFLSEYYFSRQPDTGKYLEYALMKARVDIAADSATQSYNYLQISNALVQAGFVDEALFYIDKSLAYEPGNTIAKMVKVFTQLAKTRSFVKAKDFLLKELENDPNNMMFLQELGNTYFVLRDYENSYRYYKKFVNLKDSLHLDLYAHANLKIGAVYEKMGFNEEARLFVSRYKQYADNDPTIYMHVNQAAHFAYLKDWPKAIEEVTLFSKQDNFYIWVLLLDMDPMFEPIKDWPEFQKAFGEVTAKFWRDHEEIKAHLGEKGLLPITL</sequence>
<keyword evidence="5" id="KW-0472">Membrane</keyword>
<dbReference type="InterPro" id="IPR018060">
    <property type="entry name" value="HTH_AraC"/>
</dbReference>
<dbReference type="PROSITE" id="PS00041">
    <property type="entry name" value="HTH_ARAC_FAMILY_1"/>
    <property type="match status" value="1"/>
</dbReference>
<keyword evidence="5" id="KW-1133">Transmembrane helix</keyword>
<dbReference type="RefSeq" id="WP_317487637.1">
    <property type="nucleotide sequence ID" value="NZ_CP136051.1"/>
</dbReference>
<evidence type="ECO:0000259" key="6">
    <source>
        <dbReference type="PROSITE" id="PS01124"/>
    </source>
</evidence>
<dbReference type="PANTHER" id="PTHR43280">
    <property type="entry name" value="ARAC-FAMILY TRANSCRIPTIONAL REGULATOR"/>
    <property type="match status" value="1"/>
</dbReference>
<dbReference type="PANTHER" id="PTHR43280:SF2">
    <property type="entry name" value="HTH-TYPE TRANSCRIPTIONAL REGULATOR EXSA"/>
    <property type="match status" value="1"/>
</dbReference>